<accession>A0A6C0E2Z7</accession>
<reference evidence="1" key="1">
    <citation type="journal article" date="2020" name="Nature">
        <title>Giant virus diversity and host interactions through global metagenomics.</title>
        <authorList>
            <person name="Schulz F."/>
            <person name="Roux S."/>
            <person name="Paez-Espino D."/>
            <person name="Jungbluth S."/>
            <person name="Walsh D.A."/>
            <person name="Denef V.J."/>
            <person name="McMahon K.D."/>
            <person name="Konstantinidis K.T."/>
            <person name="Eloe-Fadrosh E.A."/>
            <person name="Kyrpides N.C."/>
            <person name="Woyke T."/>
        </authorList>
    </citation>
    <scope>NUCLEOTIDE SEQUENCE</scope>
    <source>
        <strain evidence="1">GVMAG-M-3300023179-116</strain>
    </source>
</reference>
<name>A0A6C0E2Z7_9ZZZZ</name>
<evidence type="ECO:0000313" key="1">
    <source>
        <dbReference type="EMBL" id="QHT23414.1"/>
    </source>
</evidence>
<protein>
    <submittedName>
        <fullName evidence="1">Uncharacterized protein</fullName>
    </submittedName>
</protein>
<sequence>MSSDENEKESNKQPGEIELQLGDIIQIVIKDLDLESEISKTEYEKLNNRVFIIDYIDSKKIHIINDETLDTIILNINDGVIANGIIKNIIIKDRNKYPGYAKQNDLLPGKWINVYFGGDVPAIITGEITNLEEDMIEIKTYPDNSVIYINFDYKGIPDYLPIETIEIREKPVSMSSLVKEFSSSQTLLSNPESVSVSESESIGKQNENLGQLEASLVEKTPKNYELEEGEIYEGEGEGEDLSKEIIMNIPSSEIKQQLREFILKADEIVFGNEEVGNIVQYINIDESRQRYSIETQTNELLDEMISSIPNKDRTTRVLNNIHIMIERFKQLRNTFSMFDENNNVNGMKFKEATWKPLVDNLFHLKKSLYWILPVVKNMKKMYNIDETNNNINDYPDIVSLSLSENMTDFDKIVNNYKANDTPNEMNKYFTMSKEINSYMTPFENNTNNMGNQEITMNQYLNRDYIYNASVNDNFEALLDNLSDFYSSVLNGNLLKSKRFVIAKYNLGVNRLETVSYVGNKSKTQLVSLTKPDSMDIKSIVMLPKDAVMFSRVQLPGTNIMKKANLNNTFLNYWQLFNKNTYIENQFIGNESLKMDGESRKQTQEEEETPHNFLKKPMNYILDIDIDNFINELGSVESATTEGIGPNNNLANMQNKINNISVEYEKLYYEFLRAIIPKTRSLFYIMQKDIHNKFTFKDVIEYFEPFLIYQDDITFLQYNAIVKFINYKIIEFNKSYAEKYRLFQNIKNINFIKKSTTIDNKMYNVLNSITYSINNNSNEKSDPESEEDVMNEEIGLNIKETIIEKYHLNDNISLIQSQNQSQNYNETISKKPVLDSLEILNKINAMDNGRLFNSGISLNNLPLMFSDNLNSFFENENSEVKNDQKLIESRFGDKCANYIIAKQYQNINELNDDNYTNSESSESSKNQKTIYFDKKFDTTNYSLLNQYEKEMNKMESDEFINFLIEKLQKSEKLSSEDTVNLVETLITGMKEVKDGHYAMLYDVANDIIHYYVRKNGNWVLDENIDKEGLNAFNNQNILCNLQKDCISITNNSNAIGTDCKSEDYNKSILTENALKTILTEFDKQYYQSKEELENKIKSVFEYYTSIFEKSEKIQNQRVVKYNNQQYLLGLEELKRNDIYVDENDTSIDANPYACPYSKLRDIILGQSDFVKKQNDIIRFTQLFTRENLKDTTVGPLGEIESIHWRYCVKTNVKVLPSFLYTLACVFINDNDNYNEKVEYIKKDIGALSDDGDAWVDKHSGYVIKNINFDAEEGYEDGVKVKSREIMIPETASGIASVVSSEKGRVKQLEEEVKQKITKKLSPENQTILNIVNTLSDSCMVDISQQHEFIMKMVSEALLKSLPKESDYNKEVKEMANKGKTIPPYKNIYNSTILYATMGMFLIAVQTHTPSIKTKKTYPGCVRSFQGFPIDGYSNEDFSSVEYIACIGYNIRSSIDPWTALQKQKRETISNRLKDTIQKILLLIPEVDRKIKDKLEYNIDKEARRSKGSKQDNELEMIENEHDIKQWTSFLPPLVNFKIRRLSNITTEFKSSLLGTLKTGGSNQREKILVVESKIIEFSLAIQEKIQQIINKKKLLLTNMANEAFVENACCNDTDIFSTIRYFEKETNGEISNYNKIVHELSNILLDINAITKSPYIVSKENTKNQYPAIVNDFDEETIYRAFIVYCKFNSLIPTSEELISLCNEKPKNISSKDSYNEIIVKLKKDGRNYTNESLLRLLQLVNRKNIVDVEINTVPINSIQMIRNLIDLFEFEKEEVVYPSLQKLLIESLDTNVNTRNESHDEIEDSKQVRALKNHLSRTNDDMKKTIIDFIKKNYKLTGIKQRDIDEHLNELFNFHCDNEIEEVRKNDCLNKMVQFIKTYIQNFACVFPNIILNTVDYEKIIIPKYLGLSLTHMNDIKNIIRNYYEKFRPYYKNSQVSSVLYNIQKKTKNLLMLINEIPFLTASSNSNSNSIFDARLTKLLLDHFLLILFMEYVNLANNESMLFGVNTSKDQKSKKTSRKGRGSQLIIEESNRDFSIEDVFTVENLEEREQFIGLEDEVFENEYIRSPGELKKLQTNISNLLLQYMTIMRDHKDIIDLSYDKIMDKVFKIKEREKDTFTDRLKRKTKEERNVDTIMKINKLGEWGKGLQKGLTSYIKENYDEERDMMMNIASIERVVRKDPNVTDENIDQYMDDYTYNQNIDLEIEREAYDMTNQIDDYNDGNFEGDEVENWDEYNS</sequence>
<organism evidence="1">
    <name type="scientific">viral metagenome</name>
    <dbReference type="NCBI Taxonomy" id="1070528"/>
    <lineage>
        <taxon>unclassified sequences</taxon>
        <taxon>metagenomes</taxon>
        <taxon>organismal metagenomes</taxon>
    </lineage>
</organism>
<proteinExistence type="predicted"/>
<dbReference type="EMBL" id="MN739731">
    <property type="protein sequence ID" value="QHT23414.1"/>
    <property type="molecule type" value="Genomic_DNA"/>
</dbReference>